<sequence length="53" mass="6492">MKPQTTDTKELRTKKCSIVGCKDNVESMKDGKYYCNYHFQKVRERQVRIEYWK</sequence>
<dbReference type="EMBL" id="LAZR01066464">
    <property type="protein sequence ID" value="KKK53515.1"/>
    <property type="molecule type" value="Genomic_DNA"/>
</dbReference>
<comment type="caution">
    <text evidence="1">The sequence shown here is derived from an EMBL/GenBank/DDBJ whole genome shotgun (WGS) entry which is preliminary data.</text>
</comment>
<protein>
    <submittedName>
        <fullName evidence="1">Uncharacterized protein</fullName>
    </submittedName>
</protein>
<reference evidence="1" key="1">
    <citation type="journal article" date="2015" name="Nature">
        <title>Complex archaea that bridge the gap between prokaryotes and eukaryotes.</title>
        <authorList>
            <person name="Spang A."/>
            <person name="Saw J.H."/>
            <person name="Jorgensen S.L."/>
            <person name="Zaremba-Niedzwiedzka K."/>
            <person name="Martijn J."/>
            <person name="Lind A.E."/>
            <person name="van Eijk R."/>
            <person name="Schleper C."/>
            <person name="Guy L."/>
            <person name="Ettema T.J."/>
        </authorList>
    </citation>
    <scope>NUCLEOTIDE SEQUENCE</scope>
</reference>
<accession>A0A0F8WYJ4</accession>
<organism evidence="1">
    <name type="scientific">marine sediment metagenome</name>
    <dbReference type="NCBI Taxonomy" id="412755"/>
    <lineage>
        <taxon>unclassified sequences</taxon>
        <taxon>metagenomes</taxon>
        <taxon>ecological metagenomes</taxon>
    </lineage>
</organism>
<proteinExistence type="predicted"/>
<name>A0A0F8WYJ4_9ZZZZ</name>
<dbReference type="AlphaFoldDB" id="A0A0F8WYJ4"/>
<evidence type="ECO:0000313" key="1">
    <source>
        <dbReference type="EMBL" id="KKK53515.1"/>
    </source>
</evidence>
<gene>
    <name evidence="1" type="ORF">LCGC14_3094010</name>
</gene>